<dbReference type="PROSITE" id="PS50839">
    <property type="entry name" value="CHASE"/>
    <property type="match status" value="1"/>
</dbReference>
<reference evidence="10" key="1">
    <citation type="journal article" date="2019" name="Nat. Commun.">
        <title>The genome of broomcorn millet.</title>
        <authorList>
            <person name="Zou C."/>
            <person name="Miki D."/>
            <person name="Li D."/>
            <person name="Tang Q."/>
            <person name="Xiao L."/>
            <person name="Rajput S."/>
            <person name="Deng P."/>
            <person name="Jia W."/>
            <person name="Huang R."/>
            <person name="Zhang M."/>
            <person name="Sun Y."/>
            <person name="Hu J."/>
            <person name="Fu X."/>
            <person name="Schnable P.S."/>
            <person name="Li F."/>
            <person name="Zhang H."/>
            <person name="Feng B."/>
            <person name="Zhu X."/>
            <person name="Liu R."/>
            <person name="Schnable J.C."/>
            <person name="Zhu J.-K."/>
            <person name="Zhang H."/>
        </authorList>
    </citation>
    <scope>NUCLEOTIDE SEQUENCE [LARGE SCALE GENOMIC DNA]</scope>
</reference>
<gene>
    <name evidence="9" type="ORF">C2845_PM02G00510</name>
</gene>
<comment type="caution">
    <text evidence="9">The sequence shown here is derived from an EMBL/GenBank/DDBJ whole genome shotgun (WGS) entry which is preliminary data.</text>
</comment>
<comment type="subcellular location">
    <subcellularLocation>
        <location evidence="1">Membrane</location>
    </subcellularLocation>
</comment>
<proteinExistence type="predicted"/>
<evidence type="ECO:0000256" key="3">
    <source>
        <dbReference type="ARBA" id="ARBA00022864"/>
    </source>
</evidence>
<dbReference type="Proteomes" id="UP000275267">
    <property type="component" value="Unassembled WGS sequence"/>
</dbReference>
<keyword evidence="9" id="KW-0808">Transferase</keyword>
<evidence type="ECO:0000313" key="9">
    <source>
        <dbReference type="EMBL" id="RLN16131.1"/>
    </source>
</evidence>
<dbReference type="STRING" id="4540.A0A3L6S5C3"/>
<protein>
    <submittedName>
        <fullName evidence="9">Histidine kinase isoform X1</fullName>
    </submittedName>
</protein>
<dbReference type="OrthoDB" id="303614at2759"/>
<dbReference type="Gene3D" id="6.10.250.1190">
    <property type="match status" value="1"/>
</dbReference>
<evidence type="ECO:0000313" key="10">
    <source>
        <dbReference type="Proteomes" id="UP000275267"/>
    </source>
</evidence>
<keyword evidence="5" id="KW-0902">Two-component regulatory system</keyword>
<dbReference type="EMBL" id="PQIB02000005">
    <property type="protein sequence ID" value="RLN16131.1"/>
    <property type="molecule type" value="Genomic_DNA"/>
</dbReference>
<evidence type="ECO:0000256" key="7">
    <source>
        <dbReference type="SAM" id="Phobius"/>
    </source>
</evidence>
<dbReference type="GO" id="GO:0000160">
    <property type="term" value="P:phosphorelay signal transduction system"/>
    <property type="evidence" value="ECO:0007669"/>
    <property type="project" value="UniProtKB-KW"/>
</dbReference>
<evidence type="ECO:0000256" key="1">
    <source>
        <dbReference type="ARBA" id="ARBA00004370"/>
    </source>
</evidence>
<keyword evidence="2 7" id="KW-0812">Transmembrane</keyword>
<evidence type="ECO:0000256" key="2">
    <source>
        <dbReference type="ARBA" id="ARBA00022692"/>
    </source>
</evidence>
<dbReference type="AlphaFoldDB" id="A0A3L6S5C3"/>
<dbReference type="InterPro" id="IPR006189">
    <property type="entry name" value="CHASE_dom"/>
</dbReference>
<keyword evidence="4 7" id="KW-1133">Transmembrane helix</keyword>
<keyword evidence="10" id="KW-1185">Reference proteome</keyword>
<organism evidence="9 10">
    <name type="scientific">Panicum miliaceum</name>
    <name type="common">Proso millet</name>
    <name type="synonym">Broomcorn millet</name>
    <dbReference type="NCBI Taxonomy" id="4540"/>
    <lineage>
        <taxon>Eukaryota</taxon>
        <taxon>Viridiplantae</taxon>
        <taxon>Streptophyta</taxon>
        <taxon>Embryophyta</taxon>
        <taxon>Tracheophyta</taxon>
        <taxon>Spermatophyta</taxon>
        <taxon>Magnoliopsida</taxon>
        <taxon>Liliopsida</taxon>
        <taxon>Poales</taxon>
        <taxon>Poaceae</taxon>
        <taxon>PACMAD clade</taxon>
        <taxon>Panicoideae</taxon>
        <taxon>Panicodae</taxon>
        <taxon>Paniceae</taxon>
        <taxon>Panicinae</taxon>
        <taxon>Panicum</taxon>
        <taxon>Panicum sect. Panicum</taxon>
    </lineage>
</organism>
<keyword evidence="9" id="KW-0418">Kinase</keyword>
<dbReference type="GO" id="GO:0016020">
    <property type="term" value="C:membrane"/>
    <property type="evidence" value="ECO:0007669"/>
    <property type="project" value="UniProtKB-SubCell"/>
</dbReference>
<feature type="transmembrane region" description="Helical" evidence="7">
    <location>
        <begin position="36"/>
        <end position="55"/>
    </location>
</feature>
<evidence type="ECO:0000256" key="4">
    <source>
        <dbReference type="ARBA" id="ARBA00022989"/>
    </source>
</evidence>
<keyword evidence="3" id="KW-0932">Cytokinin signaling pathway</keyword>
<feature type="domain" description="CHASE" evidence="8">
    <location>
        <begin position="108"/>
        <end position="282"/>
    </location>
</feature>
<evidence type="ECO:0000256" key="6">
    <source>
        <dbReference type="ARBA" id="ARBA00023136"/>
    </source>
</evidence>
<accession>A0A3L6S5C3</accession>
<dbReference type="Gene3D" id="3.30.450.350">
    <property type="entry name" value="CHASE domain"/>
    <property type="match status" value="1"/>
</dbReference>
<dbReference type="InterPro" id="IPR042240">
    <property type="entry name" value="CHASE_sf"/>
</dbReference>
<evidence type="ECO:0000259" key="8">
    <source>
        <dbReference type="PROSITE" id="PS50839"/>
    </source>
</evidence>
<sequence>MGVGGGGAGEAAAAAEEEAGKDGEGAGGGWRVKVRLSRGVVVLWVLVAAAVWAGLHYRFRRAAMRKAEEGLISMCEERARMLQDQFAVSVNHVHALAILVATFHYEKHPPALDQDTFADYTARTSFERPLLSGVAYAQRVVHADRESFERQQGWIIKTMKHEPSPVQDEYAPVIYSQETVSYIEGLDMMSGEVCIVDFRFVLSFLGQQLLSAGVGSEPGCVSVAPQEDRENILRSRASGKAVLTRPFRLMSNHLGVVLTFPVYLVDLTADAKEEDRVAATAG</sequence>
<name>A0A3L6S5C3_PANMI</name>
<dbReference type="Pfam" id="PF03924">
    <property type="entry name" value="CHASE"/>
    <property type="match status" value="2"/>
</dbReference>
<keyword evidence="6 7" id="KW-0472">Membrane</keyword>
<dbReference type="GO" id="GO:0016301">
    <property type="term" value="F:kinase activity"/>
    <property type="evidence" value="ECO:0007669"/>
    <property type="project" value="UniProtKB-KW"/>
</dbReference>
<evidence type="ECO:0000256" key="5">
    <source>
        <dbReference type="ARBA" id="ARBA00023012"/>
    </source>
</evidence>
<dbReference type="GO" id="GO:0009736">
    <property type="term" value="P:cytokinin-activated signaling pathway"/>
    <property type="evidence" value="ECO:0007669"/>
    <property type="project" value="UniProtKB-KW"/>
</dbReference>